<dbReference type="SUPFAM" id="SSF74650">
    <property type="entry name" value="Galactose mutarotase-like"/>
    <property type="match status" value="1"/>
</dbReference>
<protein>
    <submittedName>
        <fullName evidence="6">DUF5110 domain-containing protein</fullName>
    </submittedName>
</protein>
<dbReference type="GO" id="GO:0004553">
    <property type="term" value="F:hydrolase activity, hydrolyzing O-glycosyl compounds"/>
    <property type="evidence" value="ECO:0007669"/>
    <property type="project" value="InterPro"/>
</dbReference>
<evidence type="ECO:0000313" key="7">
    <source>
        <dbReference type="Proteomes" id="UP001153404"/>
    </source>
</evidence>
<dbReference type="CDD" id="cd14752">
    <property type="entry name" value="GH31_N"/>
    <property type="match status" value="1"/>
</dbReference>
<dbReference type="Gene3D" id="2.60.40.1180">
    <property type="entry name" value="Golgi alpha-mannosidase II"/>
    <property type="match status" value="2"/>
</dbReference>
<dbReference type="AlphaFoldDB" id="A0A9X4QR20"/>
<feature type="domain" description="DUF5110" evidence="4">
    <location>
        <begin position="579"/>
        <end position="645"/>
    </location>
</feature>
<dbReference type="EMBL" id="JAPDIA010000001">
    <property type="protein sequence ID" value="MDG0808135.1"/>
    <property type="molecule type" value="Genomic_DNA"/>
</dbReference>
<keyword evidence="2" id="KW-0378">Hydrolase</keyword>
<dbReference type="PANTHER" id="PTHR43863">
    <property type="entry name" value="HYDROLASE, PUTATIVE (AFU_ORTHOLOGUE AFUA_1G03140)-RELATED"/>
    <property type="match status" value="1"/>
</dbReference>
<dbReference type="InterPro" id="IPR017853">
    <property type="entry name" value="GH"/>
</dbReference>
<evidence type="ECO:0000259" key="4">
    <source>
        <dbReference type="Pfam" id="PF17137"/>
    </source>
</evidence>
<dbReference type="RefSeq" id="WP_277528417.1">
    <property type="nucleotide sequence ID" value="NZ_JAPDIA010000001.1"/>
</dbReference>
<dbReference type="Pfam" id="PF01055">
    <property type="entry name" value="Glyco_hydro_31_2nd"/>
    <property type="match status" value="1"/>
</dbReference>
<dbReference type="Pfam" id="PF17137">
    <property type="entry name" value="DUF5110"/>
    <property type="match status" value="1"/>
</dbReference>
<dbReference type="InterPro" id="IPR013780">
    <property type="entry name" value="Glyco_hydro_b"/>
</dbReference>
<comment type="caution">
    <text evidence="6">The sequence shown here is derived from an EMBL/GenBank/DDBJ whole genome shotgun (WGS) entry which is preliminary data.</text>
</comment>
<dbReference type="InterPro" id="IPR048395">
    <property type="entry name" value="Glyco_hydro_31_C"/>
</dbReference>
<dbReference type="Proteomes" id="UP001153404">
    <property type="component" value="Unassembled WGS sequence"/>
</dbReference>
<accession>A0A9X4QR20</accession>
<evidence type="ECO:0000313" key="6">
    <source>
        <dbReference type="EMBL" id="MDG0808135.1"/>
    </source>
</evidence>
<evidence type="ECO:0000259" key="3">
    <source>
        <dbReference type="Pfam" id="PF01055"/>
    </source>
</evidence>
<dbReference type="Gene3D" id="3.20.20.80">
    <property type="entry name" value="Glycosidases"/>
    <property type="match status" value="1"/>
</dbReference>
<dbReference type="InterPro" id="IPR051816">
    <property type="entry name" value="Glycosyl_Hydrolase_31"/>
</dbReference>
<dbReference type="CDD" id="cd06591">
    <property type="entry name" value="GH31_xylosidase_XylS"/>
    <property type="match status" value="1"/>
</dbReference>
<feature type="domain" description="Glycosyl hydrolase family 31 C-terminal" evidence="5">
    <location>
        <begin position="463"/>
        <end position="561"/>
    </location>
</feature>
<dbReference type="GO" id="GO:0005975">
    <property type="term" value="P:carbohydrate metabolic process"/>
    <property type="evidence" value="ECO:0007669"/>
    <property type="project" value="InterPro"/>
</dbReference>
<evidence type="ECO:0000259" key="5">
    <source>
        <dbReference type="Pfam" id="PF21365"/>
    </source>
</evidence>
<keyword evidence="2" id="KW-0326">Glycosidase</keyword>
<dbReference type="InterPro" id="IPR011013">
    <property type="entry name" value="Gal_mutarotase_sf_dom"/>
</dbReference>
<name>A0A9X4QR20_9BACL</name>
<dbReference type="SUPFAM" id="SSF51011">
    <property type="entry name" value="Glycosyl hydrolase domain"/>
    <property type="match status" value="1"/>
</dbReference>
<proteinExistence type="inferred from homology"/>
<dbReference type="PANTHER" id="PTHR43863:SF2">
    <property type="entry name" value="MALTASE-GLUCOAMYLASE"/>
    <property type="match status" value="1"/>
</dbReference>
<dbReference type="InterPro" id="IPR000322">
    <property type="entry name" value="Glyco_hydro_31_TIM"/>
</dbReference>
<gene>
    <name evidence="6" type="ORF">OMP40_00950</name>
</gene>
<organism evidence="6 7">
    <name type="scientific">Cohnella rhizosphaerae</name>
    <dbReference type="NCBI Taxonomy" id="1457232"/>
    <lineage>
        <taxon>Bacteria</taxon>
        <taxon>Bacillati</taxon>
        <taxon>Bacillota</taxon>
        <taxon>Bacilli</taxon>
        <taxon>Bacillales</taxon>
        <taxon>Paenibacillaceae</taxon>
        <taxon>Cohnella</taxon>
    </lineage>
</organism>
<dbReference type="Gene3D" id="2.60.40.1760">
    <property type="entry name" value="glycosyl hydrolase (family 31)"/>
    <property type="match status" value="1"/>
</dbReference>
<feature type="domain" description="Glycoside hydrolase family 31 TIM barrel" evidence="3">
    <location>
        <begin position="116"/>
        <end position="454"/>
    </location>
</feature>
<reference evidence="6" key="1">
    <citation type="submission" date="2022-10" db="EMBL/GenBank/DDBJ databases">
        <title>Comparative genomic analysis of Cohnella hashimotonis sp. nov., isolated from the International Space Station.</title>
        <authorList>
            <person name="Simpson A."/>
            <person name="Venkateswaran K."/>
        </authorList>
    </citation>
    <scope>NUCLEOTIDE SEQUENCE</scope>
    <source>
        <strain evidence="6">DSM 28161</strain>
    </source>
</reference>
<keyword evidence="7" id="KW-1185">Reference proteome</keyword>
<sequence>MRTEVDRQAYRTKLAFDWADDEALYGLGSHEEGMYNLRGQHQYLYQQNMKAVVPVLVSTRGYGIVADSYAFMMFHDDAFGSYLSTEADAEMDYYFVAGPELDEVVRGIRYLTGKAPMLPKWAYGYVQSKERYTSSAELIETVREYRARGLPLDCIVLDWKSWTGELWGQKTLDPERFPDPGKMMEALHGMNARLMVSIWPIMNPDSDNHREMTEQGGLLANRATYDAFQDKARALYWKQANEGLFVHGIDAWWCDCTEPFEADWKGAVRPEPEERLRINTDEAKLYIDPQFINAYSLLHSRGIYEGQRRTNERKRVVNLTRSAYAGQHRYGTITWSGDISANWDTLRKQIPDGLNFCATGSPYWTLDIGGFFVRDKPDQWFWSGDYDEGVDDLGYRELYVRWFQYGTFLPMFRSHGTDTPREIWRFGEPGEPFYEALATFLSLRYRLLPYIYSLAFRVYRDDYTLMRALPFDFRHDARVYDIGDQYMFGPALLVNPVTEPMYYDSGSRPLEDRSETRSVYLPSGSLWYDFWDGTSYEGGALIEAAAPIARIPLYVRAGSIVPMGDEIQHAEDDTFGGRLYVRVYAGRSGSFELYEDEGDSYDYEKGVFAITPLQWDEGSRTLTIGERRGAYPGMLAVREIVVQLFEPALEPDLPPAPAVRTLRYTGSRAEAIF</sequence>
<evidence type="ECO:0000256" key="2">
    <source>
        <dbReference type="RuleBase" id="RU361185"/>
    </source>
</evidence>
<evidence type="ECO:0000256" key="1">
    <source>
        <dbReference type="ARBA" id="ARBA00007806"/>
    </source>
</evidence>
<dbReference type="Pfam" id="PF21365">
    <property type="entry name" value="Glyco_hydro_31_3rd"/>
    <property type="match status" value="1"/>
</dbReference>
<dbReference type="GO" id="GO:0030246">
    <property type="term" value="F:carbohydrate binding"/>
    <property type="evidence" value="ECO:0007669"/>
    <property type="project" value="InterPro"/>
</dbReference>
<dbReference type="InterPro" id="IPR033403">
    <property type="entry name" value="DUF5110"/>
</dbReference>
<comment type="similarity">
    <text evidence="1 2">Belongs to the glycosyl hydrolase 31 family.</text>
</comment>
<dbReference type="SUPFAM" id="SSF51445">
    <property type="entry name" value="(Trans)glycosidases"/>
    <property type="match status" value="1"/>
</dbReference>